<dbReference type="GO" id="GO:0006139">
    <property type="term" value="P:nucleobase-containing compound metabolic process"/>
    <property type="evidence" value="ECO:0007669"/>
    <property type="project" value="InterPro"/>
</dbReference>
<dbReference type="Pfam" id="PF01612">
    <property type="entry name" value="DNA_pol_A_exo1"/>
    <property type="match status" value="1"/>
</dbReference>
<protein>
    <recommendedName>
        <fullName evidence="2">3'-5' exonuclease domain-containing protein</fullName>
    </recommendedName>
</protein>
<dbReference type="SMART" id="SM00474">
    <property type="entry name" value="35EXOc"/>
    <property type="match status" value="1"/>
</dbReference>
<feature type="region of interest" description="Disordered" evidence="1">
    <location>
        <begin position="1"/>
        <end position="36"/>
    </location>
</feature>
<dbReference type="Proteomes" id="UP000824469">
    <property type="component" value="Unassembled WGS sequence"/>
</dbReference>
<sequence>MASEWPNMEENDNGGDAQYSSEVAQEQSQNFQPRGGNSERCHYYLHLSDVIISDENVIWWVDTIEGLVDATNYFNSPEVKVVGIDCEWKPNCLRGEDPNQVSILQIATEKKVLIFDMIGLSEGEHDALDTCLKVVFHSPNILKLGYAFHRDLEQLFESYRDLECFHFCDGILDLQKVYGSAKGGLSGLTKTILGSDLNKERRMSNWERRPLTPSQLHYAALDAAVLIAIFNILCLEPSSHGSAGTEHMSHWKSLVTCCTTYVKRIERNSEVNLKADL</sequence>
<comment type="caution">
    <text evidence="3">The sequence shown here is derived from an EMBL/GenBank/DDBJ whole genome shotgun (WGS) entry which is preliminary data.</text>
</comment>
<dbReference type="InterPro" id="IPR052408">
    <property type="entry name" value="Exonuclease_MUT-7-like"/>
</dbReference>
<dbReference type="AlphaFoldDB" id="A0AA38KV68"/>
<evidence type="ECO:0000313" key="4">
    <source>
        <dbReference type="Proteomes" id="UP000824469"/>
    </source>
</evidence>
<accession>A0AA38KV68</accession>
<dbReference type="SUPFAM" id="SSF53098">
    <property type="entry name" value="Ribonuclease H-like"/>
    <property type="match status" value="1"/>
</dbReference>
<dbReference type="OMA" id="NSERCHY"/>
<dbReference type="EMBL" id="JAHRHJ020000008">
    <property type="protein sequence ID" value="KAH9306065.1"/>
    <property type="molecule type" value="Genomic_DNA"/>
</dbReference>
<dbReference type="PANTHER" id="PTHR47765">
    <property type="entry name" value="3'-5' EXONUCLEASE DOMAIN-CONTAINING PROTEIN"/>
    <property type="match status" value="1"/>
</dbReference>
<evidence type="ECO:0000313" key="3">
    <source>
        <dbReference type="EMBL" id="KAH9306065.1"/>
    </source>
</evidence>
<dbReference type="InterPro" id="IPR012337">
    <property type="entry name" value="RNaseH-like_sf"/>
</dbReference>
<name>A0AA38KV68_TAXCH</name>
<dbReference type="GO" id="GO:0003676">
    <property type="term" value="F:nucleic acid binding"/>
    <property type="evidence" value="ECO:0007669"/>
    <property type="project" value="InterPro"/>
</dbReference>
<proteinExistence type="predicted"/>
<dbReference type="InterPro" id="IPR036397">
    <property type="entry name" value="RNaseH_sf"/>
</dbReference>
<keyword evidence="4" id="KW-1185">Reference proteome</keyword>
<dbReference type="PANTHER" id="PTHR47765:SF2">
    <property type="entry name" value="EXONUCLEASE MUT-7 HOMOLOG"/>
    <property type="match status" value="1"/>
</dbReference>
<gene>
    <name evidence="3" type="ORF">KI387_010469</name>
</gene>
<organism evidence="3 4">
    <name type="scientific">Taxus chinensis</name>
    <name type="common">Chinese yew</name>
    <name type="synonym">Taxus wallichiana var. chinensis</name>
    <dbReference type="NCBI Taxonomy" id="29808"/>
    <lineage>
        <taxon>Eukaryota</taxon>
        <taxon>Viridiplantae</taxon>
        <taxon>Streptophyta</taxon>
        <taxon>Embryophyta</taxon>
        <taxon>Tracheophyta</taxon>
        <taxon>Spermatophyta</taxon>
        <taxon>Pinopsida</taxon>
        <taxon>Pinidae</taxon>
        <taxon>Conifers II</taxon>
        <taxon>Cupressales</taxon>
        <taxon>Taxaceae</taxon>
        <taxon>Taxus</taxon>
    </lineage>
</organism>
<evidence type="ECO:0000256" key="1">
    <source>
        <dbReference type="SAM" id="MobiDB-lite"/>
    </source>
</evidence>
<dbReference type="GO" id="GO:0008408">
    <property type="term" value="F:3'-5' exonuclease activity"/>
    <property type="evidence" value="ECO:0007669"/>
    <property type="project" value="InterPro"/>
</dbReference>
<dbReference type="InterPro" id="IPR002562">
    <property type="entry name" value="3'-5'_exonuclease_dom"/>
</dbReference>
<feature type="compositionally biased region" description="Polar residues" evidence="1">
    <location>
        <begin position="18"/>
        <end position="32"/>
    </location>
</feature>
<feature type="non-terminal residue" evidence="3">
    <location>
        <position position="1"/>
    </location>
</feature>
<reference evidence="3 4" key="1">
    <citation type="journal article" date="2021" name="Nat. Plants">
        <title>The Taxus genome provides insights into paclitaxel biosynthesis.</title>
        <authorList>
            <person name="Xiong X."/>
            <person name="Gou J."/>
            <person name="Liao Q."/>
            <person name="Li Y."/>
            <person name="Zhou Q."/>
            <person name="Bi G."/>
            <person name="Li C."/>
            <person name="Du R."/>
            <person name="Wang X."/>
            <person name="Sun T."/>
            <person name="Guo L."/>
            <person name="Liang H."/>
            <person name="Lu P."/>
            <person name="Wu Y."/>
            <person name="Zhang Z."/>
            <person name="Ro D.K."/>
            <person name="Shang Y."/>
            <person name="Huang S."/>
            <person name="Yan J."/>
        </authorList>
    </citation>
    <scope>NUCLEOTIDE SEQUENCE [LARGE SCALE GENOMIC DNA]</scope>
    <source>
        <strain evidence="3">Ta-2019</strain>
    </source>
</reference>
<evidence type="ECO:0000259" key="2">
    <source>
        <dbReference type="SMART" id="SM00474"/>
    </source>
</evidence>
<feature type="domain" description="3'-5' exonuclease" evidence="2">
    <location>
        <begin position="58"/>
        <end position="238"/>
    </location>
</feature>
<dbReference type="Gene3D" id="3.30.420.10">
    <property type="entry name" value="Ribonuclease H-like superfamily/Ribonuclease H"/>
    <property type="match status" value="1"/>
</dbReference>